<protein>
    <submittedName>
        <fullName evidence="1">ATP-binding protein</fullName>
    </submittedName>
</protein>
<dbReference type="GO" id="GO:0005524">
    <property type="term" value="F:ATP binding"/>
    <property type="evidence" value="ECO:0007669"/>
    <property type="project" value="UniProtKB-KW"/>
</dbReference>
<proteinExistence type="predicted"/>
<dbReference type="RefSeq" id="WP_043778045.1">
    <property type="nucleotide sequence ID" value="NZ_CP021081.1"/>
</dbReference>
<dbReference type="SUPFAM" id="SSF52540">
    <property type="entry name" value="P-loop containing nucleoside triphosphate hydrolases"/>
    <property type="match status" value="1"/>
</dbReference>
<reference evidence="1 2" key="1">
    <citation type="submission" date="2017-05" db="EMBL/GenBank/DDBJ databases">
        <title>The complete genome sequence of Deinococcus ficus isolated from the rhizosphere of the Ficus religiosa L. in Taiwan.</title>
        <authorList>
            <person name="Wu K.-M."/>
            <person name="Liao T.-L."/>
            <person name="Liu Y.-M."/>
            <person name="Young C.-C."/>
            <person name="Tsai S.-F."/>
        </authorList>
    </citation>
    <scope>NUCLEOTIDE SEQUENCE [LARGE SCALE GENOMIC DNA]</scope>
    <source>
        <strain evidence="1 2">CC-FR2-10</strain>
    </source>
</reference>
<dbReference type="Gene3D" id="1.25.40.10">
    <property type="entry name" value="Tetratricopeptide repeat domain"/>
    <property type="match status" value="2"/>
</dbReference>
<gene>
    <name evidence="1" type="ORF">DFI_09905</name>
</gene>
<dbReference type="KEGG" id="dfc:DFI_09905"/>
<sequence length="915" mass="96386">MTLQTLGGLHFHTFRRVKPLLLAAYLAVEGPTARRALAELLWPQARQPDSSLRVALHALREAAGAAVHGDDPLAWTGPCDALTLLSARGLAALHAYPGPFLHGADLSGTLPEFEDWVLAQRERLALHVQLETLRAAAGLDPGAAAHHAELAYRLPGAAAATPDLLRQALALTLPGSALEAELRAELADLTGPDGEQRDGGQVSAGGRLLGRAAEVGRLLAWAADPQAAPAALITGPPGIGKSALGREVLREWHALGRPVTHLSAQGLHHPSEVQEGLAGAQGGPGGWADLRSALAPGTLVLLDGPDDLADLGRWLTAAAAQLPGVCWLVSTRRPRPDAPAALTLHLGGLPCPAPDATEPELHASPAAALFMREAARVRRDLNFSGPDAALLSGIVRRLEGHPLALTLAASWLGREGLADVHARILREAGLGAGADGDRGLLLAARPAWALLGGPEREAALKLSVFADLDPHDAAQLGIPDAALDALLARAFLEAYRPGSDRLRVPAALTPFLRDVGAAHPALIRTAERDHARHYLTLLGGGAPTRPEVAADLGNIVRALHAAISFGEVTPALLNQLMAHHLGRGTAESGTDVFQQLSDALEDAGAPADTQATAAICTMWLAQSAERLLDAQTLAGRFLQGPLADDPGHRMRALNTLAVIRQKQGRTRVAAGLLEQALALAQALNDPGREQMYLMNLLIALVKVGDAARVTELLPRAAPLFGPGAPLQVRVKNLWLNLHVTAPDHAGIVQQAAALLEEARAAHDLDHQAQILVFQGMALLAQGEARRAQAQFQAARQLAEQAESPEWVINALTMETEALYALGRTPQARACAAQAVDRILAQPSFENLVEVLQRVAPDLSARHPEAFGELVAAVCRDERLDHGTARTLVTHQRPGVEAGPPRTEAALLADLRHLLG</sequence>
<dbReference type="SUPFAM" id="SSF48452">
    <property type="entry name" value="TPR-like"/>
    <property type="match status" value="1"/>
</dbReference>
<dbReference type="Proteomes" id="UP000259030">
    <property type="component" value="Chromosome"/>
</dbReference>
<dbReference type="PANTHER" id="PTHR47691:SF3">
    <property type="entry name" value="HTH-TYPE TRANSCRIPTIONAL REGULATOR RV0890C-RELATED"/>
    <property type="match status" value="1"/>
</dbReference>
<dbReference type="InterPro" id="IPR027417">
    <property type="entry name" value="P-loop_NTPase"/>
</dbReference>
<dbReference type="InterPro" id="IPR011990">
    <property type="entry name" value="TPR-like_helical_dom_sf"/>
</dbReference>
<evidence type="ECO:0000313" key="2">
    <source>
        <dbReference type="Proteomes" id="UP000259030"/>
    </source>
</evidence>
<evidence type="ECO:0000313" key="1">
    <source>
        <dbReference type="EMBL" id="ASN81283.1"/>
    </source>
</evidence>
<dbReference type="PANTHER" id="PTHR47691">
    <property type="entry name" value="REGULATOR-RELATED"/>
    <property type="match status" value="1"/>
</dbReference>
<name>A0A221SXB5_9DEIO</name>
<organism evidence="1 2">
    <name type="scientific">Deinococcus ficus</name>
    <dbReference type="NCBI Taxonomy" id="317577"/>
    <lineage>
        <taxon>Bacteria</taxon>
        <taxon>Thermotogati</taxon>
        <taxon>Deinococcota</taxon>
        <taxon>Deinococci</taxon>
        <taxon>Deinococcales</taxon>
        <taxon>Deinococcaceae</taxon>
        <taxon>Deinococcus</taxon>
    </lineage>
</organism>
<accession>A0A221SXB5</accession>
<dbReference type="EMBL" id="CP021081">
    <property type="protein sequence ID" value="ASN81283.1"/>
    <property type="molecule type" value="Genomic_DNA"/>
</dbReference>
<keyword evidence="2" id="KW-1185">Reference proteome</keyword>
<keyword evidence="1" id="KW-0067">ATP-binding</keyword>
<keyword evidence="1" id="KW-0547">Nucleotide-binding</keyword>
<dbReference type="AlphaFoldDB" id="A0A221SXB5"/>
<dbReference type="STRING" id="317577.GCA_000419625_01930"/>